<dbReference type="FunFam" id="2.60.40.60:FF:000118">
    <property type="entry name" value="protocadherin Fat 4"/>
    <property type="match status" value="1"/>
</dbReference>
<dbReference type="InterPro" id="IPR050971">
    <property type="entry name" value="Cadherin-domain_protein"/>
</dbReference>
<dbReference type="GO" id="GO:0007163">
    <property type="term" value="P:establishment or maintenance of cell polarity"/>
    <property type="evidence" value="ECO:0007669"/>
    <property type="project" value="UniProtKB-ARBA"/>
</dbReference>
<feature type="signal peptide" evidence="16">
    <location>
        <begin position="1"/>
        <end position="15"/>
    </location>
</feature>
<name>A0A0J9RX32_DROSI</name>
<dbReference type="SMART" id="SM00112">
    <property type="entry name" value="CA"/>
    <property type="match status" value="12"/>
</dbReference>
<dbReference type="FunFam" id="2.60.40.60:FF:000351">
    <property type="entry name" value="Cadherin 74A, isoform A"/>
    <property type="match status" value="1"/>
</dbReference>
<evidence type="ECO:0000256" key="13">
    <source>
        <dbReference type="ARBA" id="ARBA00059331"/>
    </source>
</evidence>
<feature type="domain" description="Cadherin" evidence="17">
    <location>
        <begin position="375"/>
        <end position="492"/>
    </location>
</feature>
<protein>
    <recommendedName>
        <fullName evidence="17">Cadherin domain-containing protein</fullName>
    </recommendedName>
</protein>
<comment type="function">
    <text evidence="13">Cadherins are calcium-dependent cell adhesion proteins. They preferentially interact with themselves in a homophilic manner in connecting cells.</text>
</comment>
<keyword evidence="6" id="KW-0677">Repeat</keyword>
<evidence type="ECO:0000256" key="1">
    <source>
        <dbReference type="ARBA" id="ARBA00004251"/>
    </source>
</evidence>
<feature type="domain" description="Cadherin" evidence="17">
    <location>
        <begin position="595"/>
        <end position="705"/>
    </location>
</feature>
<reference evidence="18" key="3">
    <citation type="submission" date="2015-04" db="EMBL/GenBank/DDBJ databases">
        <authorList>
            <consortium name="FlyBase"/>
        </authorList>
    </citation>
    <scope>NUCLEOTIDE SEQUENCE</scope>
    <source>
        <strain evidence="18">W501</strain>
    </source>
</reference>
<dbReference type="InterPro" id="IPR020894">
    <property type="entry name" value="Cadherin_CS"/>
</dbReference>
<keyword evidence="2" id="KW-1003">Cell membrane</keyword>
<dbReference type="PROSITE" id="PS50268">
    <property type="entry name" value="CADHERIN_2"/>
    <property type="match status" value="13"/>
</dbReference>
<dbReference type="SUPFAM" id="SSF49313">
    <property type="entry name" value="Cadherin-like"/>
    <property type="match status" value="14"/>
</dbReference>
<dbReference type="GO" id="GO:0007156">
    <property type="term" value="P:homophilic cell adhesion via plasma membrane adhesion molecules"/>
    <property type="evidence" value="ECO:0007669"/>
    <property type="project" value="EnsemblMetazoa"/>
</dbReference>
<keyword evidence="9 15" id="KW-1133">Transmembrane helix</keyword>
<evidence type="ECO:0000256" key="16">
    <source>
        <dbReference type="SAM" id="SignalP"/>
    </source>
</evidence>
<feature type="domain" description="Cadherin" evidence="17">
    <location>
        <begin position="719"/>
        <end position="824"/>
    </location>
</feature>
<dbReference type="GO" id="GO:0001736">
    <property type="term" value="P:establishment of planar polarity"/>
    <property type="evidence" value="ECO:0007669"/>
    <property type="project" value="UniProtKB-ARBA"/>
</dbReference>
<keyword evidence="4 15" id="KW-0812">Transmembrane</keyword>
<dbReference type="FunFam" id="2.60.40.60:FF:000337">
    <property type="entry name" value="Cadherin 74A, isoform A"/>
    <property type="match status" value="1"/>
</dbReference>
<feature type="domain" description="Cadherin" evidence="17">
    <location>
        <begin position="1063"/>
        <end position="1179"/>
    </location>
</feature>
<dbReference type="Pfam" id="PF00028">
    <property type="entry name" value="Cadherin"/>
    <property type="match status" value="9"/>
</dbReference>
<dbReference type="FunFam" id="2.60.40.60:FF:000266">
    <property type="entry name" value="Cadherin 23"/>
    <property type="match status" value="1"/>
</dbReference>
<dbReference type="PANTHER" id="PTHR24025">
    <property type="entry name" value="DESMOGLEIN FAMILY MEMBER"/>
    <property type="match status" value="1"/>
</dbReference>
<dbReference type="GO" id="GO:0046843">
    <property type="term" value="P:dorsal appendage formation"/>
    <property type="evidence" value="ECO:0007669"/>
    <property type="project" value="EnsemblMetazoa"/>
</dbReference>
<evidence type="ECO:0000256" key="4">
    <source>
        <dbReference type="ARBA" id="ARBA00022692"/>
    </source>
</evidence>
<dbReference type="InterPro" id="IPR015919">
    <property type="entry name" value="Cadherin-like_sf"/>
</dbReference>
<evidence type="ECO:0000256" key="9">
    <source>
        <dbReference type="ARBA" id="ARBA00022989"/>
    </source>
</evidence>
<evidence type="ECO:0000259" key="17">
    <source>
        <dbReference type="PROSITE" id="PS50268"/>
    </source>
</evidence>
<dbReference type="FunFam" id="2.60.40.60:FF:000296">
    <property type="entry name" value="Cadherin 74A, isoform A"/>
    <property type="match status" value="1"/>
</dbReference>
<dbReference type="KEGG" id="dsi:Dsimw501_GD12413"/>
<dbReference type="OrthoDB" id="6491773at2759"/>
<reference evidence="18" key="2">
    <citation type="submission" date="2014-06" db="EMBL/GenBank/DDBJ databases">
        <authorList>
            <person name="Hu T."/>
            <person name="Eisen M.B."/>
            <person name="Thornton K.R."/>
            <person name="Andolfatto P."/>
        </authorList>
    </citation>
    <scope>NUCLEOTIDE SEQUENCE</scope>
    <source>
        <strain evidence="18">W501</strain>
    </source>
</reference>
<dbReference type="GO" id="GO:0030154">
    <property type="term" value="P:cell differentiation"/>
    <property type="evidence" value="ECO:0007669"/>
    <property type="project" value="UniProtKB-ARBA"/>
</dbReference>
<keyword evidence="12" id="KW-0325">Glycoprotein</keyword>
<evidence type="ECO:0000256" key="2">
    <source>
        <dbReference type="ARBA" id="ARBA00022475"/>
    </source>
</evidence>
<evidence type="ECO:0000256" key="15">
    <source>
        <dbReference type="SAM" id="Phobius"/>
    </source>
</evidence>
<dbReference type="GO" id="GO:0048589">
    <property type="term" value="P:developmental growth"/>
    <property type="evidence" value="ECO:0007669"/>
    <property type="project" value="UniProtKB-ARBA"/>
</dbReference>
<feature type="chain" id="PRO_5012475239" description="Cadherin domain-containing protein" evidence="16">
    <location>
        <begin position="16"/>
        <end position="1829"/>
    </location>
</feature>
<feature type="domain" description="Cadherin" evidence="17">
    <location>
        <begin position="1180"/>
        <end position="1293"/>
    </location>
</feature>
<dbReference type="GO" id="GO:0048731">
    <property type="term" value="P:system development"/>
    <property type="evidence" value="ECO:0007669"/>
    <property type="project" value="UniProtKB-ARBA"/>
</dbReference>
<feature type="domain" description="Cadherin" evidence="17">
    <location>
        <begin position="825"/>
        <end position="948"/>
    </location>
</feature>
<dbReference type="FunFam" id="2.60.40.60:FF:000316">
    <property type="entry name" value="Cadherin 74A, isoform A"/>
    <property type="match status" value="1"/>
</dbReference>
<dbReference type="GO" id="GO:0005509">
    <property type="term" value="F:calcium ion binding"/>
    <property type="evidence" value="ECO:0007669"/>
    <property type="project" value="UniProtKB-UniRule"/>
</dbReference>
<evidence type="ECO:0000256" key="11">
    <source>
        <dbReference type="ARBA" id="ARBA00023157"/>
    </source>
</evidence>
<accession>A0A0J9RX32</accession>
<dbReference type="FunFam" id="2.60.40.60:FF:000098">
    <property type="entry name" value="cadherin-23 isoform X1"/>
    <property type="match status" value="1"/>
</dbReference>
<dbReference type="Bgee" id="FBgn0184145">
    <property type="expression patterns" value="Expressed in embryo and 3 other cell types or tissues"/>
</dbReference>
<dbReference type="FunFam" id="2.60.40.60:FF:000420">
    <property type="entry name" value="Cadherin 74A, isoform A"/>
    <property type="match status" value="1"/>
</dbReference>
<evidence type="ECO:0000256" key="12">
    <source>
        <dbReference type="ARBA" id="ARBA00023180"/>
    </source>
</evidence>
<dbReference type="FunFam" id="2.60.40.60:FF:000168">
    <property type="entry name" value="Cadherin-related family member 2"/>
    <property type="match status" value="1"/>
</dbReference>
<dbReference type="GO" id="GO:0016324">
    <property type="term" value="C:apical plasma membrane"/>
    <property type="evidence" value="ECO:0007669"/>
    <property type="project" value="EnsemblMetazoa"/>
</dbReference>
<reference evidence="18" key="1">
    <citation type="journal article" date="2013" name="Genome Res.">
        <title>A second-generation assembly of the Drosophila simulans genome provides new insights into patterns of lineage-specific divergence.</title>
        <authorList>
            <person name="Hu T.T."/>
            <person name="Eisen M.B."/>
            <person name="Thornton K.R."/>
            <person name="Andolfatto P."/>
        </authorList>
    </citation>
    <scope>NUCLEOTIDE SEQUENCE [LARGE SCALE GENOMIC DNA]</scope>
    <source>
        <strain evidence="18">W501</strain>
    </source>
</reference>
<keyword evidence="11" id="KW-1015">Disulfide bond</keyword>
<evidence type="ECO:0000313" key="18">
    <source>
        <dbReference type="EMBL" id="KMZ00217.1"/>
    </source>
</evidence>
<feature type="transmembrane region" description="Helical" evidence="15">
    <location>
        <begin position="1762"/>
        <end position="1785"/>
    </location>
</feature>
<dbReference type="GO" id="GO:0005902">
    <property type="term" value="C:microvillus"/>
    <property type="evidence" value="ECO:0007669"/>
    <property type="project" value="EnsemblMetazoa"/>
</dbReference>
<evidence type="ECO:0000256" key="3">
    <source>
        <dbReference type="ARBA" id="ARBA00022536"/>
    </source>
</evidence>
<dbReference type="GO" id="GO:0005911">
    <property type="term" value="C:cell-cell junction"/>
    <property type="evidence" value="ECO:0007669"/>
    <property type="project" value="TreeGrafter"/>
</dbReference>
<gene>
    <name evidence="18" type="primary">Dsim\GD12413</name>
    <name evidence="18" type="ORF">Dsimw501_GD12413</name>
</gene>
<dbReference type="CDD" id="cd11304">
    <property type="entry name" value="Cadherin_repeat"/>
    <property type="match status" value="13"/>
</dbReference>
<dbReference type="PRINTS" id="PR00205">
    <property type="entry name" value="CADHERIN"/>
</dbReference>
<dbReference type="FunFam" id="2.60.40.60:FF:000368">
    <property type="entry name" value="Cadherin 74A, isoform A"/>
    <property type="match status" value="1"/>
</dbReference>
<feature type="domain" description="Cadherin" evidence="17">
    <location>
        <begin position="956"/>
        <end position="1062"/>
    </location>
</feature>
<dbReference type="GO" id="GO:0016339">
    <property type="term" value="P:calcium-dependent cell-cell adhesion via plasma membrane cell adhesion molecules"/>
    <property type="evidence" value="ECO:0007669"/>
    <property type="project" value="EnsemblMetazoa"/>
</dbReference>
<dbReference type="GO" id="GO:0044331">
    <property type="term" value="P:cell-cell adhesion mediated by cadherin"/>
    <property type="evidence" value="ECO:0007669"/>
    <property type="project" value="EnsemblMetazoa"/>
</dbReference>
<dbReference type="PROSITE" id="PS00232">
    <property type="entry name" value="CADHERIN_1"/>
    <property type="match status" value="4"/>
</dbReference>
<evidence type="ECO:0000256" key="6">
    <source>
        <dbReference type="ARBA" id="ARBA00022737"/>
    </source>
</evidence>
<keyword evidence="7 14" id="KW-0106">Calcium</keyword>
<dbReference type="FunFam" id="2.60.40.60:FF:000124">
    <property type="entry name" value="Cadherin-related family member 1"/>
    <property type="match status" value="1"/>
</dbReference>
<evidence type="ECO:0000256" key="14">
    <source>
        <dbReference type="PROSITE-ProRule" id="PRU00043"/>
    </source>
</evidence>
<proteinExistence type="predicted"/>
<dbReference type="FunFam" id="2.60.40.60:FF:000039">
    <property type="entry name" value="FAT atypical cadherin 3"/>
    <property type="match status" value="1"/>
</dbReference>
<evidence type="ECO:0000256" key="5">
    <source>
        <dbReference type="ARBA" id="ARBA00022729"/>
    </source>
</evidence>
<keyword evidence="3" id="KW-0245">EGF-like domain</keyword>
<dbReference type="Proteomes" id="UP000035880">
    <property type="component" value="Chromosome 3L"/>
</dbReference>
<dbReference type="GO" id="GO:0042803">
    <property type="term" value="F:protein homodimerization activity"/>
    <property type="evidence" value="ECO:0007669"/>
    <property type="project" value="EnsemblMetazoa"/>
</dbReference>
<organism evidence="18">
    <name type="scientific">Drosophila simulans</name>
    <name type="common">Fruit fly</name>
    <dbReference type="NCBI Taxonomy" id="7240"/>
    <lineage>
        <taxon>Eukaryota</taxon>
        <taxon>Metazoa</taxon>
        <taxon>Ecdysozoa</taxon>
        <taxon>Arthropoda</taxon>
        <taxon>Hexapoda</taxon>
        <taxon>Insecta</taxon>
        <taxon>Pterygota</taxon>
        <taxon>Neoptera</taxon>
        <taxon>Endopterygota</taxon>
        <taxon>Diptera</taxon>
        <taxon>Brachycera</taxon>
        <taxon>Muscomorpha</taxon>
        <taxon>Ephydroidea</taxon>
        <taxon>Drosophilidae</taxon>
        <taxon>Drosophila</taxon>
        <taxon>Sophophora</taxon>
    </lineage>
</organism>
<dbReference type="FunFam" id="2.60.40.60:FF:000308">
    <property type="entry name" value="Cadherin 74A, isoform A"/>
    <property type="match status" value="1"/>
</dbReference>
<feature type="domain" description="Cadherin" evidence="17">
    <location>
        <begin position="1296"/>
        <end position="1403"/>
    </location>
</feature>
<evidence type="ECO:0000256" key="8">
    <source>
        <dbReference type="ARBA" id="ARBA00022889"/>
    </source>
</evidence>
<dbReference type="Gene3D" id="2.60.40.60">
    <property type="entry name" value="Cadherins"/>
    <property type="match status" value="14"/>
</dbReference>
<keyword evidence="8" id="KW-0130">Cell adhesion</keyword>
<keyword evidence="10 15" id="KW-0472">Membrane</keyword>
<dbReference type="InterPro" id="IPR002126">
    <property type="entry name" value="Cadherin-like_dom"/>
</dbReference>
<comment type="subcellular location">
    <subcellularLocation>
        <location evidence="1">Cell membrane</location>
        <topology evidence="1">Single-pass type I membrane protein</topology>
    </subcellularLocation>
</comment>
<dbReference type="PANTHER" id="PTHR24025:SF23">
    <property type="entry name" value="NEURAL-CADHERIN"/>
    <property type="match status" value="1"/>
</dbReference>
<feature type="domain" description="Cadherin" evidence="17">
    <location>
        <begin position="129"/>
        <end position="254"/>
    </location>
</feature>
<feature type="domain" description="Cadherin" evidence="17">
    <location>
        <begin position="255"/>
        <end position="374"/>
    </location>
</feature>
<evidence type="ECO:0000256" key="10">
    <source>
        <dbReference type="ARBA" id="ARBA00023136"/>
    </source>
</evidence>
<dbReference type="GO" id="GO:0048513">
    <property type="term" value="P:animal organ development"/>
    <property type="evidence" value="ECO:0007669"/>
    <property type="project" value="UniProtKB-ARBA"/>
</dbReference>
<keyword evidence="5 16" id="KW-0732">Signal</keyword>
<feature type="domain" description="Cadherin" evidence="17">
    <location>
        <begin position="1408"/>
        <end position="1526"/>
    </location>
</feature>
<dbReference type="EMBL" id="CM002912">
    <property type="protein sequence ID" value="KMZ00217.1"/>
    <property type="molecule type" value="Genomic_DNA"/>
</dbReference>
<dbReference type="FunFam" id="2.60.40.60:FF:000384">
    <property type="entry name" value="Cadherin 74A, isoform A"/>
    <property type="match status" value="1"/>
</dbReference>
<sequence length="1829" mass="201943">MLPLLLPLFLSLTAGQLVNQPPQFVPGTGDMSRFSLSENTPVGSPVFQLKGTDPEGGRLKYSISGPVFSVDRETGVVRLRQELDRETQDTVEVIISITDEGIYGTEPNTVSQRRVIPVRDYNDNQPTFLGRPYTASVSESLPVGSELSVEPPIVVVDRDEGINAEVQMKCVEENDICDIFEVRAVKISDGNYTARVALKQQLDFESRPSYILTISASDSALDNRLSSLAKSHHNYEPKPEGSCGKYHVDQPPIFTNAPYSATVPENTPAGVSILTVKAVDGDVGIPREIFLSLEDEPFGHFELVPFGDPREGTAVLQTTSEPLDRENAEILQNGGVYVFSIRATELIDGAIPAEHSLTRVTIVVTDVDDHQPTFSGPHFNVSITENLATGMPLPGLSIFVDDRDMGENSRYELSLRDVFNAAGVFEVSPAESQGRTPVVVKVLNASRLDYDVVDPDLRKFEFDLVASVRGVEKAKTRVEIHLMDANDNAPVFDQGTYRFTAVSNLPVDAIIGHVKATDLDSGEFGHVRYVLKGFGADNFYVNPETGGVYLLKPLDYEKQSSYSLTVVAIDGGQREANANLFVGVTDVNDNHPNFESKEYSRTIREGAALFEPQFFVRAHDADGPSQGNGRVKYSIVSENSIAGNVFRIEPDTGEIVIQKAARSMDTERGEYELVVSATDFGIPPLSNTTRVLVRVGISGNQRPIFRGHFQNMENLPIIGPPSYRVSIPENAAAGSNVTSVSAHDPDGLDSLLRYRIVGANDNFEIDELSGLITVSPQARIDRDSNMNSFEIIVNAVDSGTPIPETATTTVYVNVKDINDERPKFEQNSYATYVSERTAVGESVLRVKAIDKDLNSKLEYSMVGPVAATTKAGVSIANRSNYRLQEAFRVDSQSGEIFVNGTLRHDVAAIIIFTVGVRDLNAEVDPEGQVDSTEVTVYVQSFQDTNPVFKNPGWTSSRPVIDVKIKEEMPIDSALFILQAEDPVTRQPITSFELIEPKQVDYFQVAERTGEVILKKRLDYEALGESGPEFELQVRANSADRQRSTVSRVNITVENVNDNSPRFERNSYQATIIENRPHPERVIRVRALDKDAVLNARDERLGYHKIIYSLQGEHAMLFDINNTTGEIIVASGQTIDRERTPRIQLQIKAEDSPGRPTDAKQSVVELQIEVLDVNDNAPEFTQKKYSTVIPENAQIDSFVLQLEAVDADEGLGGEVHYELVNEGEANGLFKVDPKSGLISTRRNLTGKGRAHPYVLIVRAQDNGNQMPKQPTLSTDTDVRIYIGDVSANDGVPYFLSPRVGQMANVTENAVTGAPVFQVIASDPDDENTPSGTITYRILPDTPDAEAFVIDAHSGLITTRQSMDRETKDMYRILLEVSDNGQPKQSVTRILQIAVLDVDDHEPRFAREVDAGPLSMSVREEEPAGTIVGNFSALDEDLGENAAIDYVIIDGNNEQLFTIERNNESVAILKTQKPIDREQVESFTLTIKCLKLGEPGYKFIGDPYDRQDPSHLRINIRVLDIDDNLPKFEQPDPTVGIRINVPIDTVVTTLKASDADAEAPPVGLSIENVTFVPQFYKRSRSLAVGNLQNLFTLNNRTGELRTGGSFADYVDGYFLMRVMANNSVQPKRQAHSNLKVFVIRDKSLLKFVFARPPNEIQHNIRPFQEQLKKKLKPLGLELHVLDTQVFTRPDMSLDFTATSSCFQMFKNGAALSFNEMQKLMNSQQLRQELIDIYAAYGVSEVESCSVRRTHAAAIFAGMLTSAGAWLVFLAALIGLAALVSLCTACCLKKKLKRHSKRSLQASLRTPTEHTATSYSYSMPAVLYSEPIYGPL</sequence>
<feature type="domain" description="Cadherin" evidence="17">
    <location>
        <begin position="493"/>
        <end position="594"/>
    </location>
</feature>
<feature type="domain" description="Cadherin" evidence="17">
    <location>
        <begin position="28"/>
        <end position="128"/>
    </location>
</feature>
<evidence type="ECO:0000256" key="7">
    <source>
        <dbReference type="ARBA" id="ARBA00022837"/>
    </source>
</evidence>